<dbReference type="EMBL" id="MN740594">
    <property type="protein sequence ID" value="QHS78000.1"/>
    <property type="molecule type" value="Genomic_DNA"/>
</dbReference>
<dbReference type="AlphaFoldDB" id="A0A6C0AEY3"/>
<evidence type="ECO:0000313" key="1">
    <source>
        <dbReference type="EMBL" id="QHS78000.1"/>
    </source>
</evidence>
<protein>
    <submittedName>
        <fullName evidence="1">Uncharacterized protein</fullName>
    </submittedName>
</protein>
<accession>A0A6C0AEY3</accession>
<reference evidence="1" key="1">
    <citation type="journal article" date="2020" name="Nature">
        <title>Giant virus diversity and host interactions through global metagenomics.</title>
        <authorList>
            <person name="Schulz F."/>
            <person name="Roux S."/>
            <person name="Paez-Espino D."/>
            <person name="Jungbluth S."/>
            <person name="Walsh D.A."/>
            <person name="Denef V.J."/>
            <person name="McMahon K.D."/>
            <person name="Konstantinidis K.T."/>
            <person name="Eloe-Fadrosh E.A."/>
            <person name="Kyrpides N.C."/>
            <person name="Woyke T."/>
        </authorList>
    </citation>
    <scope>NUCLEOTIDE SEQUENCE</scope>
    <source>
        <strain evidence="1">GVMAG-S-1021933-23</strain>
    </source>
</reference>
<name>A0A6C0AEY3_9ZZZZ</name>
<sequence>MEENIYNKNNELVSIFRCSKTFRYAKHYIFVILTAKNFLEAKKKFILKCLSEYENIVNNIDFDFELFYDKNEDYGNPCKFDKKLDFENWLKINVEDEDIELLGNCEFEIIDRYD</sequence>
<organism evidence="1">
    <name type="scientific">viral metagenome</name>
    <dbReference type="NCBI Taxonomy" id="1070528"/>
    <lineage>
        <taxon>unclassified sequences</taxon>
        <taxon>metagenomes</taxon>
        <taxon>organismal metagenomes</taxon>
    </lineage>
</organism>
<proteinExistence type="predicted"/>